<sequence>MSKGRLLDGVSPIEGISPTDSLDTLFLKSGSSTAHSPQSLRAKPWPARPQQLCKGIRGWRWWDSALDVVVVMLPIPFFVLAAAVIFVNGKIVDQEQFTILNHSIKGATTLFPICFAAITGRAAIKFATWKLEQGTTIGVLEQLMGSRTVASALTTQVQLRSFNVIGLLMIFVWSLSPLGAQSILHILYTPVLPTSTASSVAYMNSRQQSYSDPRPSSSFPGQWFNSLAIEMGSMLIAPTEVKISSMDINGNVKIPCQSSLLASGTPDSEGWVQTALMNATSNGSLVWSSLFGIPIELGTKLGNTTFSIESTYIELSCNNKTVESLEPDGQNGPRINFTYVSVAGPYFSAEDPDPLDPWIIGYRGVDITTYNDTDGSAYVFPLFCPDCLSSNFANKTIEAGTIAFQEFEGLDNANATTVFCNPYQRYVESEVSCMKTAATQQCQVTAQRDSVLPHMPPEITYLSFPLVALGLSALLPNVTPIHDATNEVQNYLVYDPLDPLTIMGEDNSVLTSGGSTPKFLSDVALSDIETRLGQILNAFVYGSTWNASIFLLGESIDNLQGHEFGGKNASFVPATRADIVAMIQNQTAAFTVPAVLRTQAQVYVCNFAWLGVFLFSTVVMLIGAITGVVFSRKTIVPDYLGYVSSLAKESPWIRMPDVGVNMDGMDKARLVKEVKVRLGDVSYVYGGYSEIGRLAFARLEETTKVKKGKLYV</sequence>
<dbReference type="EMBL" id="KZ613483">
    <property type="protein sequence ID" value="PMD20936.1"/>
    <property type="molecule type" value="Genomic_DNA"/>
</dbReference>
<dbReference type="AlphaFoldDB" id="A0A2J6Q3W3"/>
<evidence type="ECO:0000313" key="3">
    <source>
        <dbReference type="Proteomes" id="UP000235672"/>
    </source>
</evidence>
<protein>
    <submittedName>
        <fullName evidence="2">Uncharacterized protein</fullName>
    </submittedName>
</protein>
<keyword evidence="1" id="KW-1133">Transmembrane helix</keyword>
<keyword evidence="3" id="KW-1185">Reference proteome</keyword>
<feature type="transmembrane region" description="Helical" evidence="1">
    <location>
        <begin position="607"/>
        <end position="630"/>
    </location>
</feature>
<dbReference type="STRING" id="1745343.A0A2J6Q3W3"/>
<accession>A0A2J6Q3W3</accession>
<evidence type="ECO:0000256" key="1">
    <source>
        <dbReference type="SAM" id="Phobius"/>
    </source>
</evidence>
<evidence type="ECO:0000313" key="2">
    <source>
        <dbReference type="EMBL" id="PMD20936.1"/>
    </source>
</evidence>
<feature type="transmembrane region" description="Helical" evidence="1">
    <location>
        <begin position="164"/>
        <end position="188"/>
    </location>
</feature>
<keyword evidence="1" id="KW-0812">Transmembrane</keyword>
<gene>
    <name evidence="2" type="ORF">NA56DRAFT_704175</name>
</gene>
<organism evidence="2 3">
    <name type="scientific">Hyaloscypha hepaticicola</name>
    <dbReference type="NCBI Taxonomy" id="2082293"/>
    <lineage>
        <taxon>Eukaryota</taxon>
        <taxon>Fungi</taxon>
        <taxon>Dikarya</taxon>
        <taxon>Ascomycota</taxon>
        <taxon>Pezizomycotina</taxon>
        <taxon>Leotiomycetes</taxon>
        <taxon>Helotiales</taxon>
        <taxon>Hyaloscyphaceae</taxon>
        <taxon>Hyaloscypha</taxon>
    </lineage>
</organism>
<feature type="transmembrane region" description="Helical" evidence="1">
    <location>
        <begin position="64"/>
        <end position="87"/>
    </location>
</feature>
<name>A0A2J6Q3W3_9HELO</name>
<reference evidence="2 3" key="1">
    <citation type="submission" date="2016-05" db="EMBL/GenBank/DDBJ databases">
        <title>A degradative enzymes factory behind the ericoid mycorrhizal symbiosis.</title>
        <authorList>
            <consortium name="DOE Joint Genome Institute"/>
            <person name="Martino E."/>
            <person name="Morin E."/>
            <person name="Grelet G."/>
            <person name="Kuo A."/>
            <person name="Kohler A."/>
            <person name="Daghino S."/>
            <person name="Barry K."/>
            <person name="Choi C."/>
            <person name="Cichocki N."/>
            <person name="Clum A."/>
            <person name="Copeland A."/>
            <person name="Hainaut M."/>
            <person name="Haridas S."/>
            <person name="Labutti K."/>
            <person name="Lindquist E."/>
            <person name="Lipzen A."/>
            <person name="Khouja H.-R."/>
            <person name="Murat C."/>
            <person name="Ohm R."/>
            <person name="Olson A."/>
            <person name="Spatafora J."/>
            <person name="Veneault-Fourrey C."/>
            <person name="Henrissat B."/>
            <person name="Grigoriev I."/>
            <person name="Martin F."/>
            <person name="Perotto S."/>
        </authorList>
    </citation>
    <scope>NUCLEOTIDE SEQUENCE [LARGE SCALE GENOMIC DNA]</scope>
    <source>
        <strain evidence="2 3">UAMH 7357</strain>
    </source>
</reference>
<dbReference type="Proteomes" id="UP000235672">
    <property type="component" value="Unassembled WGS sequence"/>
</dbReference>
<proteinExistence type="predicted"/>
<keyword evidence="1" id="KW-0472">Membrane</keyword>
<dbReference type="OrthoDB" id="3692311at2759"/>